<sequence length="331" mass="35979">MAAAAGSSMILQSTLEAHGDWVTAIAAPVHTEDGLPHNDIFISASRDGKAVVWRVTGDAAVYATPERSLEGHAHFVQDVCLSADAKYALTASWDGTMRLWDLSTGKSVYTFKGHTKDVLSVSFNPENTKILSASRDRSIRLWNVLAKQMAVIEGPASHGHTDWVSCVRFSPKTDDNIAVSAGWDKVVKVWRGVSDQQYALQSNLVGHTGYLNTVTVSPDGSLCASGGKDGIAMLWEVNAGRNLYSLDAKSVIHALVFSPTRYWLVAATTKNITIWDLETKAEVATLDVEFEGLGDRALQPYCTSLCWNHDGTVLFSGYTDNKVRVWKVGSA</sequence>
<dbReference type="PROSITE" id="PS00678">
    <property type="entry name" value="WD_REPEATS_1"/>
    <property type="match status" value="3"/>
</dbReference>
<dbReference type="OrthoDB" id="7875889at2759"/>
<evidence type="ECO:0000313" key="7">
    <source>
        <dbReference type="EMBL" id="KAA0152298.1"/>
    </source>
</evidence>
<dbReference type="OMA" id="NCKLKIN"/>
<proteinExistence type="inferred from homology"/>
<dbReference type="InterPro" id="IPR019775">
    <property type="entry name" value="WD40_repeat_CS"/>
</dbReference>
<feature type="repeat" description="WD" evidence="4">
    <location>
        <begin position="157"/>
        <end position="190"/>
    </location>
</feature>
<dbReference type="InterPro" id="IPR036322">
    <property type="entry name" value="WD40_repeat_dom_sf"/>
</dbReference>
<protein>
    <submittedName>
        <fullName evidence="7">Uncharacterized protein</fullName>
    </submittedName>
</protein>
<dbReference type="Proteomes" id="UP000323011">
    <property type="component" value="Unassembled WGS sequence"/>
</dbReference>
<comment type="similarity">
    <text evidence="1">Belongs to the WD repeat G protein beta family. Ribosomal protein RACK1 subfamily.</text>
</comment>
<dbReference type="PROSITE" id="PS50294">
    <property type="entry name" value="WD_REPEATS_REGION"/>
    <property type="match status" value="5"/>
</dbReference>
<dbReference type="GO" id="GO:0045182">
    <property type="term" value="F:translation regulator activity"/>
    <property type="evidence" value="ECO:0007669"/>
    <property type="project" value="InterPro"/>
</dbReference>
<evidence type="ECO:0000313" key="5">
    <source>
        <dbReference type="EMBL" id="KAA0146522.1"/>
    </source>
</evidence>
<evidence type="ECO:0000313" key="8">
    <source>
        <dbReference type="EMBL" id="KAA0163017.1"/>
    </source>
</evidence>
<keyword evidence="2 4" id="KW-0853">WD repeat</keyword>
<dbReference type="EMBL" id="VLTO01000116">
    <property type="protein sequence ID" value="KAA0163017.1"/>
    <property type="molecule type" value="Genomic_DNA"/>
</dbReference>
<dbReference type="Gene3D" id="2.130.10.10">
    <property type="entry name" value="YVTN repeat-like/Quinoprotein amine dehydrogenase"/>
    <property type="match status" value="1"/>
</dbReference>
<dbReference type="PRINTS" id="PR00320">
    <property type="entry name" value="GPROTEINBRPT"/>
</dbReference>
<dbReference type="Proteomes" id="UP000324907">
    <property type="component" value="Unassembled WGS sequence"/>
</dbReference>
<organism evidence="7 11">
    <name type="scientific">Cafeteria roenbergensis</name>
    <name type="common">Marine flagellate</name>
    <dbReference type="NCBI Taxonomy" id="33653"/>
    <lineage>
        <taxon>Eukaryota</taxon>
        <taxon>Sar</taxon>
        <taxon>Stramenopiles</taxon>
        <taxon>Bigyra</taxon>
        <taxon>Opalozoa</taxon>
        <taxon>Bicosoecida</taxon>
        <taxon>Cafeteriaceae</taxon>
        <taxon>Cafeteria</taxon>
    </lineage>
</organism>
<evidence type="ECO:0000256" key="2">
    <source>
        <dbReference type="ARBA" id="ARBA00022574"/>
    </source>
</evidence>
<dbReference type="PANTHER" id="PTHR19868">
    <property type="entry name" value="RECEPTOR FOR ACTIVATED PROTEIN KINASE C RACK1"/>
    <property type="match status" value="1"/>
</dbReference>
<evidence type="ECO:0000313" key="12">
    <source>
        <dbReference type="Proteomes" id="UP000325113"/>
    </source>
</evidence>
<accession>A0A5A8CHJ1</accession>
<dbReference type="InterPro" id="IPR015943">
    <property type="entry name" value="WD40/YVTN_repeat-like_dom_sf"/>
</dbReference>
<evidence type="ECO:0000313" key="10">
    <source>
        <dbReference type="Proteomes" id="UP000323011"/>
    </source>
</evidence>
<feature type="repeat" description="WD" evidence="4">
    <location>
        <begin position="111"/>
        <end position="144"/>
    </location>
</feature>
<evidence type="ECO:0000313" key="6">
    <source>
        <dbReference type="EMBL" id="KAA0147892.1"/>
    </source>
</evidence>
<dbReference type="AlphaFoldDB" id="A0A5A8CHJ1"/>
<dbReference type="GO" id="GO:0043022">
    <property type="term" value="F:ribosome binding"/>
    <property type="evidence" value="ECO:0007669"/>
    <property type="project" value="InterPro"/>
</dbReference>
<dbReference type="Proteomes" id="UP000322899">
    <property type="component" value="Unassembled WGS sequence"/>
</dbReference>
<feature type="repeat" description="WD" evidence="4">
    <location>
        <begin position="204"/>
        <end position="245"/>
    </location>
</feature>
<evidence type="ECO:0000256" key="4">
    <source>
        <dbReference type="PROSITE-ProRule" id="PRU00221"/>
    </source>
</evidence>
<dbReference type="EMBL" id="VLTL01000209">
    <property type="protein sequence ID" value="KAA0152298.1"/>
    <property type="molecule type" value="Genomic_DNA"/>
</dbReference>
<dbReference type="SMART" id="SM00320">
    <property type="entry name" value="WD40"/>
    <property type="match status" value="7"/>
</dbReference>
<dbReference type="CDD" id="cd00200">
    <property type="entry name" value="WD40"/>
    <property type="match status" value="1"/>
</dbReference>
<dbReference type="SUPFAM" id="SSF50978">
    <property type="entry name" value="WD40 repeat-like"/>
    <property type="match status" value="1"/>
</dbReference>
<evidence type="ECO:0000313" key="9">
    <source>
        <dbReference type="Proteomes" id="UP000322899"/>
    </source>
</evidence>
<reference evidence="9 10" key="1">
    <citation type="submission" date="2019-07" db="EMBL/GenBank/DDBJ databases">
        <title>Genomes of Cafeteria roenbergensis.</title>
        <authorList>
            <person name="Fischer M.G."/>
            <person name="Hackl T."/>
            <person name="Roman M."/>
        </authorList>
    </citation>
    <scope>NUCLEOTIDE SEQUENCE [LARGE SCALE GENOMIC DNA]</scope>
    <source>
        <strain evidence="5 10">BVI</strain>
        <strain evidence="6 12">Cflag</strain>
        <strain evidence="8 9">E4-10P</strain>
        <strain evidence="7 11">RCC970-E3</strain>
    </source>
</reference>
<dbReference type="PROSITE" id="PS50082">
    <property type="entry name" value="WD_REPEATS_2"/>
    <property type="match status" value="5"/>
</dbReference>
<keyword evidence="3" id="KW-0677">Repeat</keyword>
<dbReference type="InterPro" id="IPR001680">
    <property type="entry name" value="WD40_rpt"/>
</dbReference>
<dbReference type="EMBL" id="VLTN01000084">
    <property type="protein sequence ID" value="KAA0146522.1"/>
    <property type="molecule type" value="Genomic_DNA"/>
</dbReference>
<evidence type="ECO:0000313" key="11">
    <source>
        <dbReference type="Proteomes" id="UP000324907"/>
    </source>
</evidence>
<dbReference type="InterPro" id="IPR020472">
    <property type="entry name" value="WD40_PAC1"/>
</dbReference>
<evidence type="ECO:0000256" key="3">
    <source>
        <dbReference type="ARBA" id="ARBA00022737"/>
    </source>
</evidence>
<dbReference type="EMBL" id="VLTM01000157">
    <property type="protein sequence ID" value="KAA0147892.1"/>
    <property type="molecule type" value="Genomic_DNA"/>
</dbReference>
<evidence type="ECO:0000256" key="1">
    <source>
        <dbReference type="ARBA" id="ARBA00007253"/>
    </source>
</evidence>
<feature type="repeat" description="WD" evidence="4">
    <location>
        <begin position="69"/>
        <end position="110"/>
    </location>
</feature>
<feature type="repeat" description="WD" evidence="4">
    <location>
        <begin position="303"/>
        <end position="331"/>
    </location>
</feature>
<dbReference type="Proteomes" id="UP000325113">
    <property type="component" value="Unassembled WGS sequence"/>
</dbReference>
<dbReference type="FunFam" id="2.130.10.10:FF:000615">
    <property type="entry name" value="Receptor for activated C kinase 1"/>
    <property type="match status" value="1"/>
</dbReference>
<name>A0A5A8CHJ1_CAFRO</name>
<keyword evidence="10" id="KW-1185">Reference proteome</keyword>
<dbReference type="InterPro" id="IPR045223">
    <property type="entry name" value="RACK1-like"/>
</dbReference>
<dbReference type="Pfam" id="PF00400">
    <property type="entry name" value="WD40"/>
    <property type="match status" value="7"/>
</dbReference>
<comment type="caution">
    <text evidence="7">The sequence shown here is derived from an EMBL/GenBank/DDBJ whole genome shotgun (WGS) entry which is preliminary data.</text>
</comment>
<gene>
    <name evidence="8" type="ORF">FNF27_07995</name>
    <name evidence="7" type="ORF">FNF28_07050</name>
    <name evidence="5" type="ORF">FNF29_07994</name>
    <name evidence="6" type="ORF">FNF31_07511</name>
</gene>